<accession>A0AAJ6AJJ7</accession>
<proteinExistence type="predicted"/>
<dbReference type="CDD" id="cd17748">
    <property type="entry name" value="BRCT_DNA_ligase_like"/>
    <property type="match status" value="1"/>
</dbReference>
<evidence type="ECO:0000313" key="2">
    <source>
        <dbReference type="EMBL" id="WGH93394.1"/>
    </source>
</evidence>
<dbReference type="GO" id="GO:0003676">
    <property type="term" value="F:nucleic acid binding"/>
    <property type="evidence" value="ECO:0007669"/>
    <property type="project" value="InterPro"/>
</dbReference>
<dbReference type="SUPFAM" id="SSF52113">
    <property type="entry name" value="BRCT domain"/>
    <property type="match status" value="1"/>
</dbReference>
<keyword evidence="2" id="KW-0540">Nuclease</keyword>
<dbReference type="SUPFAM" id="SSF53098">
    <property type="entry name" value="Ribonuclease H-like"/>
    <property type="match status" value="1"/>
</dbReference>
<dbReference type="GO" id="GO:0005829">
    <property type="term" value="C:cytosol"/>
    <property type="evidence" value="ECO:0007669"/>
    <property type="project" value="TreeGrafter"/>
</dbReference>
<reference evidence="2 3" key="1">
    <citation type="submission" date="2023-03" db="EMBL/GenBank/DDBJ databases">
        <title>Complete genome sequences of several Auritidibacter ignavus strains isolated from ear infections.</title>
        <authorList>
            <person name="Baehr T."/>
            <person name="Baumhoegger A.M."/>
        </authorList>
    </citation>
    <scope>NUCLEOTIDE SEQUENCE [LARGE SCALE GENOMIC DNA]</scope>
    <source>
        <strain evidence="2 3">BABAE-6</strain>
    </source>
</reference>
<dbReference type="InterPro" id="IPR036397">
    <property type="entry name" value="RNaseH_sf"/>
</dbReference>
<dbReference type="RefSeq" id="WP_279674911.1">
    <property type="nucleotide sequence ID" value="NZ_CP122566.1"/>
</dbReference>
<keyword evidence="2" id="KW-0269">Exonuclease</keyword>
<evidence type="ECO:0000259" key="1">
    <source>
        <dbReference type="SMART" id="SM00479"/>
    </source>
</evidence>
<gene>
    <name evidence="2" type="ORF">QDX21_00810</name>
</gene>
<dbReference type="Gene3D" id="3.40.50.10190">
    <property type="entry name" value="BRCT domain"/>
    <property type="match status" value="1"/>
</dbReference>
<dbReference type="GO" id="GO:0008408">
    <property type="term" value="F:3'-5' exonuclease activity"/>
    <property type="evidence" value="ECO:0007669"/>
    <property type="project" value="TreeGrafter"/>
</dbReference>
<feature type="domain" description="Exonuclease" evidence="1">
    <location>
        <begin position="3"/>
        <end position="169"/>
    </location>
</feature>
<dbReference type="CDD" id="cd06130">
    <property type="entry name" value="DNA_pol_III_epsilon_like"/>
    <property type="match status" value="1"/>
</dbReference>
<dbReference type="PANTHER" id="PTHR30231:SF42">
    <property type="entry name" value="EXONUCLEASE"/>
    <property type="match status" value="1"/>
</dbReference>
<dbReference type="SMART" id="SM00479">
    <property type="entry name" value="EXOIII"/>
    <property type="match status" value="1"/>
</dbReference>
<keyword evidence="3" id="KW-1185">Reference proteome</keyword>
<dbReference type="InterPro" id="IPR036420">
    <property type="entry name" value="BRCT_dom_sf"/>
</dbReference>
<dbReference type="EMBL" id="CP122566">
    <property type="protein sequence ID" value="WGH93394.1"/>
    <property type="molecule type" value="Genomic_DNA"/>
</dbReference>
<dbReference type="InterPro" id="IPR013520">
    <property type="entry name" value="Ribonucl_H"/>
</dbReference>
<dbReference type="Pfam" id="PF00929">
    <property type="entry name" value="RNase_T"/>
    <property type="match status" value="1"/>
</dbReference>
<dbReference type="InterPro" id="IPR012337">
    <property type="entry name" value="RNaseH-like_sf"/>
</dbReference>
<dbReference type="PANTHER" id="PTHR30231">
    <property type="entry name" value="DNA POLYMERASE III SUBUNIT EPSILON"/>
    <property type="match status" value="1"/>
</dbReference>
<name>A0AAJ6AJJ7_9MICC</name>
<dbReference type="AlphaFoldDB" id="A0AAJ6AJJ7"/>
<protein>
    <submittedName>
        <fullName evidence="2">Exonuclease domain-containing protein</fullName>
    </submittedName>
</protein>
<evidence type="ECO:0000313" key="3">
    <source>
        <dbReference type="Proteomes" id="UP001224674"/>
    </source>
</evidence>
<organism evidence="2 3">
    <name type="scientific">Auritidibacter ignavus</name>
    <dbReference type="NCBI Taxonomy" id="678932"/>
    <lineage>
        <taxon>Bacteria</taxon>
        <taxon>Bacillati</taxon>
        <taxon>Actinomycetota</taxon>
        <taxon>Actinomycetes</taxon>
        <taxon>Micrococcales</taxon>
        <taxon>Micrococcaceae</taxon>
        <taxon>Auritidibacter</taxon>
    </lineage>
</organism>
<sequence length="344" mass="37850">MIDFTAIDFETANGFRGSACSIGMVRVRHGKVVARNYQLLRPPEGYDRFDPRNTRIHQLTTQDVAHAPRFGDAMEGLMEFIGTDTVFAHNAGFDLGVIESGMEVSLRPVPAITYGCTLMLSRKVYQLASHALPSASAEAGFDLTVHHHALDDAEACAAIVIDCARRLQADSVADLMERAGVGLRQLTAKQPGEPLSRATRHAQRMGSVFDSRVITAADEMPDLLHWPDEGDNPEPNTAADPHHPLFDQHVVFTGNLGISRQEAKNRAATYGAHTASRVNGSTTMLVVGDGFRSHDLQARSRHPARTHKKMREALHRNETGQSITIVTEPEFLQMLDYVWPAHTS</sequence>
<dbReference type="Gene3D" id="3.30.420.10">
    <property type="entry name" value="Ribonuclease H-like superfamily/Ribonuclease H"/>
    <property type="match status" value="1"/>
</dbReference>
<dbReference type="Proteomes" id="UP001224674">
    <property type="component" value="Chromosome"/>
</dbReference>
<keyword evidence="2" id="KW-0378">Hydrolase</keyword>